<dbReference type="Proteomes" id="UP000183508">
    <property type="component" value="Unassembled WGS sequence"/>
</dbReference>
<dbReference type="AlphaFoldDB" id="A0A1I7KDY4"/>
<keyword evidence="2" id="KW-1185">Reference proteome</keyword>
<evidence type="ECO:0000313" key="2">
    <source>
        <dbReference type="Proteomes" id="UP000183508"/>
    </source>
</evidence>
<protein>
    <submittedName>
        <fullName evidence="1">Uncharacterized protein</fullName>
    </submittedName>
</protein>
<organism evidence="1 2">
    <name type="scientific">Alicyclobacillus macrosporangiidus</name>
    <dbReference type="NCBI Taxonomy" id="392015"/>
    <lineage>
        <taxon>Bacteria</taxon>
        <taxon>Bacillati</taxon>
        <taxon>Bacillota</taxon>
        <taxon>Bacilli</taxon>
        <taxon>Bacillales</taxon>
        <taxon>Alicyclobacillaceae</taxon>
        <taxon>Alicyclobacillus</taxon>
    </lineage>
</organism>
<reference evidence="2" key="1">
    <citation type="submission" date="2016-10" db="EMBL/GenBank/DDBJ databases">
        <authorList>
            <person name="Varghese N."/>
        </authorList>
    </citation>
    <scope>NUCLEOTIDE SEQUENCE [LARGE SCALE GENOMIC DNA]</scope>
    <source>
        <strain evidence="2">DSM 17980</strain>
    </source>
</reference>
<dbReference type="OrthoDB" id="2374455at2"/>
<sequence length="208" mass="23798">MPGKAESIRYYVITSPLDNQGLIRHGRLSEATRVAVEVSRHARGLQLQIWEMPAGRLVKIVQDGREFVSIQTTLIDDHMEMDQNFAASLGKLWWRHLGQQAQQIAILRSKLSLTDGQLKALKAMQNELDSYLQALEVRLHPQSYALCMWKHVEQAVNKNRGSELPNELRHYDPSSINRRLRNGYIDTGYTAYDQGWTLVNETSPRVSS</sequence>
<dbReference type="STRING" id="392015.SAMN05421543_11562"/>
<accession>A0A1I7KDY4</accession>
<dbReference type="EMBL" id="FPBV01000015">
    <property type="protein sequence ID" value="SFU95619.1"/>
    <property type="molecule type" value="Genomic_DNA"/>
</dbReference>
<proteinExistence type="predicted"/>
<name>A0A1I7KDY4_9BACL</name>
<dbReference type="RefSeq" id="WP_074954034.1">
    <property type="nucleotide sequence ID" value="NZ_FPBV01000015.1"/>
</dbReference>
<gene>
    <name evidence="1" type="ORF">SAMN05421543_11562</name>
</gene>
<evidence type="ECO:0000313" key="1">
    <source>
        <dbReference type="EMBL" id="SFU95619.1"/>
    </source>
</evidence>